<keyword evidence="4 5" id="KW-0802">TPR repeat</keyword>
<dbReference type="Gene3D" id="3.30.70.2330">
    <property type="match status" value="1"/>
</dbReference>
<dbReference type="Pfam" id="PF08797">
    <property type="entry name" value="HIRAN"/>
    <property type="match status" value="1"/>
</dbReference>
<protein>
    <submittedName>
        <fullName evidence="7">HIRAN domain-containing protein</fullName>
    </submittedName>
</protein>
<dbReference type="GO" id="GO:0016818">
    <property type="term" value="F:hydrolase activity, acting on acid anhydrides, in phosphorus-containing anhydrides"/>
    <property type="evidence" value="ECO:0007669"/>
    <property type="project" value="InterPro"/>
</dbReference>
<dbReference type="OrthoDB" id="115601at2157"/>
<feature type="domain" description="HIRAN" evidence="6">
    <location>
        <begin position="196"/>
        <end position="296"/>
    </location>
</feature>
<evidence type="ECO:0000313" key="8">
    <source>
        <dbReference type="Proteomes" id="UP000323439"/>
    </source>
</evidence>
<dbReference type="EMBL" id="FMXB01000010">
    <property type="protein sequence ID" value="SDA57704.1"/>
    <property type="molecule type" value="Genomic_DNA"/>
</dbReference>
<keyword evidence="1" id="KW-0479">Metal-binding</keyword>
<keyword evidence="8" id="KW-1185">Reference proteome</keyword>
<sequence length="296" mass="34267">MGRRWQIGDPVDYTSDGWMDAQNWTGDHVVEEEKSESGNSGSDEYSKMAWDYYNDFKSEEALHYIDLSLDLYDRSSSSWNLKGLILEDLNRYDEALGCYDKSLQLHPENAVYDNKARTLLKWANDLLDESKKLPNGLDMLGKALDKILKAINTLPGENSKENLDRYLYKRDEINYYISYEKEYQKNLEILKSSDKNELFTLTGTKFYENSKKLKPGMPLKLVKEPDNEHDNDAIAVYLSDEKVGYVANNDYTKHELTSSASELQDKIPNVIQGEYLFCLSRYSSIEFDIVKIINDN</sequence>
<reference evidence="7 8" key="1">
    <citation type="submission" date="2016-10" db="EMBL/GenBank/DDBJ databases">
        <authorList>
            <person name="Varghese N."/>
            <person name="Submissions S."/>
        </authorList>
    </citation>
    <scope>NUCLEOTIDE SEQUENCE [LARGE SCALE GENOMIC DNA]</scope>
    <source>
        <strain evidence="7 8">DSM 16643</strain>
    </source>
</reference>
<evidence type="ECO:0000259" key="6">
    <source>
        <dbReference type="SMART" id="SM00910"/>
    </source>
</evidence>
<evidence type="ECO:0000256" key="1">
    <source>
        <dbReference type="ARBA" id="ARBA00022723"/>
    </source>
</evidence>
<dbReference type="InterPro" id="IPR014905">
    <property type="entry name" value="HIRAN"/>
</dbReference>
<name>A0A1G5WIG2_9EURY</name>
<evidence type="ECO:0000256" key="4">
    <source>
        <dbReference type="ARBA" id="ARBA00022803"/>
    </source>
</evidence>
<evidence type="ECO:0000313" key="7">
    <source>
        <dbReference type="EMBL" id="SDA57704.1"/>
    </source>
</evidence>
<dbReference type="GO" id="GO:0003676">
    <property type="term" value="F:nucleic acid binding"/>
    <property type="evidence" value="ECO:0007669"/>
    <property type="project" value="InterPro"/>
</dbReference>
<dbReference type="RefSeq" id="WP_149731972.1">
    <property type="nucleotide sequence ID" value="NZ_FMXB01000010.1"/>
</dbReference>
<dbReference type="InterPro" id="IPR011990">
    <property type="entry name" value="TPR-like_helical_dom_sf"/>
</dbReference>
<gene>
    <name evidence="7" type="ORF">SAMN02910315_01433</name>
</gene>
<evidence type="ECO:0000256" key="2">
    <source>
        <dbReference type="ARBA" id="ARBA00022737"/>
    </source>
</evidence>
<dbReference type="PANTHER" id="PTHR44943:SF8">
    <property type="entry name" value="TPR REPEAT-CONTAINING PROTEIN MJ0263"/>
    <property type="match status" value="1"/>
</dbReference>
<dbReference type="InterPro" id="IPR019734">
    <property type="entry name" value="TPR_rpt"/>
</dbReference>
<dbReference type="SMART" id="SM00910">
    <property type="entry name" value="HIRAN"/>
    <property type="match status" value="1"/>
</dbReference>
<feature type="repeat" description="TPR" evidence="5">
    <location>
        <begin position="76"/>
        <end position="109"/>
    </location>
</feature>
<dbReference type="Proteomes" id="UP000323439">
    <property type="component" value="Unassembled WGS sequence"/>
</dbReference>
<dbReference type="Pfam" id="PF00515">
    <property type="entry name" value="TPR_1"/>
    <property type="match status" value="1"/>
</dbReference>
<keyword evidence="2" id="KW-0677">Repeat</keyword>
<dbReference type="GO" id="GO:0008270">
    <property type="term" value="F:zinc ion binding"/>
    <property type="evidence" value="ECO:0007669"/>
    <property type="project" value="InterPro"/>
</dbReference>
<dbReference type="PROSITE" id="PS50005">
    <property type="entry name" value="TPR"/>
    <property type="match status" value="1"/>
</dbReference>
<dbReference type="AlphaFoldDB" id="A0A1G5WIG2"/>
<accession>A0A1G5WIG2</accession>
<dbReference type="SUPFAM" id="SSF48439">
    <property type="entry name" value="Protein prenylyltransferase"/>
    <property type="match status" value="1"/>
</dbReference>
<dbReference type="InterPro" id="IPR051685">
    <property type="entry name" value="Ycf3/AcsC/BcsC/TPR_MFPF"/>
</dbReference>
<keyword evidence="3" id="KW-0378">Hydrolase</keyword>
<dbReference type="SMART" id="SM00028">
    <property type="entry name" value="TPR"/>
    <property type="match status" value="2"/>
</dbReference>
<organism evidence="7 8">
    <name type="scientific">Methanobrevibacter millerae</name>
    <dbReference type="NCBI Taxonomy" id="230361"/>
    <lineage>
        <taxon>Archaea</taxon>
        <taxon>Methanobacteriati</taxon>
        <taxon>Methanobacteriota</taxon>
        <taxon>Methanomada group</taxon>
        <taxon>Methanobacteria</taxon>
        <taxon>Methanobacteriales</taxon>
        <taxon>Methanobacteriaceae</taxon>
        <taxon>Methanobrevibacter</taxon>
    </lineage>
</organism>
<dbReference type="PANTHER" id="PTHR44943">
    <property type="entry name" value="CELLULOSE SYNTHASE OPERON PROTEIN C"/>
    <property type="match status" value="1"/>
</dbReference>
<evidence type="ECO:0000256" key="5">
    <source>
        <dbReference type="PROSITE-ProRule" id="PRU00339"/>
    </source>
</evidence>
<proteinExistence type="predicted"/>
<dbReference type="Gene3D" id="1.25.40.10">
    <property type="entry name" value="Tetratricopeptide repeat domain"/>
    <property type="match status" value="1"/>
</dbReference>
<evidence type="ECO:0000256" key="3">
    <source>
        <dbReference type="ARBA" id="ARBA00022801"/>
    </source>
</evidence>